<evidence type="ECO:0000256" key="6">
    <source>
        <dbReference type="PROSITE-ProRule" id="PRU00552"/>
    </source>
</evidence>
<dbReference type="GO" id="GO:0016787">
    <property type="term" value="F:hydrolase activity"/>
    <property type="evidence" value="ECO:0007669"/>
    <property type="project" value="UniProtKB-KW"/>
</dbReference>
<dbReference type="PROSITE" id="PS51192">
    <property type="entry name" value="HELICASE_ATP_BIND_1"/>
    <property type="match status" value="1"/>
</dbReference>
<dbReference type="PANTHER" id="PTHR47959:SF13">
    <property type="entry name" value="ATP-DEPENDENT RNA HELICASE RHLE"/>
    <property type="match status" value="1"/>
</dbReference>
<dbReference type="Pfam" id="PF00270">
    <property type="entry name" value="DEAD"/>
    <property type="match status" value="1"/>
</dbReference>
<dbReference type="PROSITE" id="PS00039">
    <property type="entry name" value="DEAD_ATP_HELICASE"/>
    <property type="match status" value="1"/>
</dbReference>
<feature type="compositionally biased region" description="Acidic residues" evidence="8">
    <location>
        <begin position="32"/>
        <end position="50"/>
    </location>
</feature>
<feature type="compositionally biased region" description="Basic and acidic residues" evidence="8">
    <location>
        <begin position="436"/>
        <end position="478"/>
    </location>
</feature>
<evidence type="ECO:0000259" key="9">
    <source>
        <dbReference type="PROSITE" id="PS51192"/>
    </source>
</evidence>
<evidence type="ECO:0000259" key="10">
    <source>
        <dbReference type="PROSITE" id="PS51194"/>
    </source>
</evidence>
<feature type="domain" description="DEAD-box RNA helicase Q" evidence="11">
    <location>
        <begin position="49"/>
        <end position="77"/>
    </location>
</feature>
<evidence type="ECO:0000256" key="1">
    <source>
        <dbReference type="ARBA" id="ARBA00022741"/>
    </source>
</evidence>
<evidence type="ECO:0000256" key="4">
    <source>
        <dbReference type="ARBA" id="ARBA00022840"/>
    </source>
</evidence>
<evidence type="ECO:0000259" key="11">
    <source>
        <dbReference type="PROSITE" id="PS51195"/>
    </source>
</evidence>
<dbReference type="InterPro" id="IPR000629">
    <property type="entry name" value="RNA-helicase_DEAD-box_CS"/>
</dbReference>
<protein>
    <submittedName>
        <fullName evidence="12">DEAD/DEAH box helicase</fullName>
    </submittedName>
</protein>
<name>A0A6P1NZM0_9BACT</name>
<dbReference type="Proteomes" id="UP000464214">
    <property type="component" value="Chromosome"/>
</dbReference>
<keyword evidence="1 7" id="KW-0547">Nucleotide-binding</keyword>
<dbReference type="Gene3D" id="3.40.50.300">
    <property type="entry name" value="P-loop containing nucleotide triphosphate hydrolases"/>
    <property type="match status" value="2"/>
</dbReference>
<keyword evidence="4 7" id="KW-0067">ATP-binding</keyword>
<dbReference type="PROSITE" id="PS51194">
    <property type="entry name" value="HELICASE_CTER"/>
    <property type="match status" value="1"/>
</dbReference>
<evidence type="ECO:0000313" key="12">
    <source>
        <dbReference type="EMBL" id="QHL87729.1"/>
    </source>
</evidence>
<comment type="similarity">
    <text evidence="5 7">Belongs to the DEAD box helicase family.</text>
</comment>
<keyword evidence="13" id="KW-1185">Reference proteome</keyword>
<evidence type="ECO:0000256" key="5">
    <source>
        <dbReference type="ARBA" id="ARBA00038437"/>
    </source>
</evidence>
<dbReference type="SUPFAM" id="SSF52540">
    <property type="entry name" value="P-loop containing nucleoside triphosphate hydrolases"/>
    <property type="match status" value="2"/>
</dbReference>
<dbReference type="GO" id="GO:0005829">
    <property type="term" value="C:cytosol"/>
    <property type="evidence" value="ECO:0007669"/>
    <property type="project" value="TreeGrafter"/>
</dbReference>
<sequence>MIEEENKNSAPEQDENIDAQQENAPSEGLSLEGEETEETLGQEEEEEVPSFEDFKLNKQLLNAVAEQGFSKPTPVQVQTIPLALAGHDVMGIAQTGTGKTAAYTLPLLMKVKYAQGKHPRALILAPTRELVIQIEEHIKNLSVYTDIRTVGIYGGVGPKQQIERIQAGVDLLVATPGRLMDIYHKGELVLKELKTLVLDEADKMMDMGFMPQIRQILEIIPRKRQNLLFSATMHERVHILSEEFLEFPMVVAVTPQATPVETVTQVLYQVPNLRTKIALLEHLFQDRDTFNRVMIFTRSKANADNITSFLDRKGDGGVRVVHGNKGQNTRINAVETFRAGEVRYLVATDVAARGIDINDVSHVINFDVPIIYEDYVHRIGRTGRAEQKGASITFANEAEMHHIQRIEKLIKMQIPMEPMPEEVHVYETPFEEKQEIDRELDHHKRQADPDFKGAFHEKKAHSHGENIGKGAKVRDQKKAGWKKTKSGGASKRKSSKRR</sequence>
<feature type="region of interest" description="Disordered" evidence="8">
    <location>
        <begin position="1"/>
        <end position="51"/>
    </location>
</feature>
<feature type="short sequence motif" description="Q motif" evidence="6">
    <location>
        <begin position="49"/>
        <end position="77"/>
    </location>
</feature>
<accession>A0A6P1NZM0</accession>
<feature type="region of interest" description="Disordered" evidence="8">
    <location>
        <begin position="436"/>
        <end position="498"/>
    </location>
</feature>
<evidence type="ECO:0000256" key="8">
    <source>
        <dbReference type="SAM" id="MobiDB-lite"/>
    </source>
</evidence>
<dbReference type="InterPro" id="IPR014001">
    <property type="entry name" value="Helicase_ATP-bd"/>
</dbReference>
<dbReference type="InterPro" id="IPR011545">
    <property type="entry name" value="DEAD/DEAH_box_helicase_dom"/>
</dbReference>
<dbReference type="GO" id="GO:0003676">
    <property type="term" value="F:nucleic acid binding"/>
    <property type="evidence" value="ECO:0007669"/>
    <property type="project" value="InterPro"/>
</dbReference>
<dbReference type="Pfam" id="PF00271">
    <property type="entry name" value="Helicase_C"/>
    <property type="match status" value="1"/>
</dbReference>
<dbReference type="RefSeq" id="WP_160691406.1">
    <property type="nucleotide sequence ID" value="NZ_CP047897.1"/>
</dbReference>
<feature type="domain" description="Helicase ATP-binding" evidence="9">
    <location>
        <begin position="80"/>
        <end position="251"/>
    </location>
</feature>
<dbReference type="InterPro" id="IPR001650">
    <property type="entry name" value="Helicase_C-like"/>
</dbReference>
<dbReference type="EMBL" id="CP047897">
    <property type="protein sequence ID" value="QHL87729.1"/>
    <property type="molecule type" value="Genomic_DNA"/>
</dbReference>
<proteinExistence type="inferred from homology"/>
<dbReference type="SMART" id="SM00487">
    <property type="entry name" value="DEXDc"/>
    <property type="match status" value="1"/>
</dbReference>
<dbReference type="AlphaFoldDB" id="A0A6P1NZM0"/>
<dbReference type="KEGG" id="nib:GU926_09915"/>
<evidence type="ECO:0000313" key="13">
    <source>
        <dbReference type="Proteomes" id="UP000464214"/>
    </source>
</evidence>
<dbReference type="CDD" id="cd00268">
    <property type="entry name" value="DEADc"/>
    <property type="match status" value="1"/>
</dbReference>
<dbReference type="SMART" id="SM00490">
    <property type="entry name" value="HELICc"/>
    <property type="match status" value="1"/>
</dbReference>
<dbReference type="CDD" id="cd18787">
    <property type="entry name" value="SF2_C_DEAD"/>
    <property type="match status" value="1"/>
</dbReference>
<dbReference type="PANTHER" id="PTHR47959">
    <property type="entry name" value="ATP-DEPENDENT RNA HELICASE RHLE-RELATED"/>
    <property type="match status" value="1"/>
</dbReference>
<evidence type="ECO:0000256" key="2">
    <source>
        <dbReference type="ARBA" id="ARBA00022801"/>
    </source>
</evidence>
<keyword evidence="2 7" id="KW-0378">Hydrolase</keyword>
<reference evidence="12 13" key="1">
    <citation type="submission" date="2020-01" db="EMBL/GenBank/DDBJ databases">
        <authorList>
            <person name="Kim M."/>
        </authorList>
    </citation>
    <scope>NUCLEOTIDE SEQUENCE [LARGE SCALE GENOMIC DNA]</scope>
    <source>
        <strain evidence="12 13">BT10</strain>
    </source>
</reference>
<feature type="compositionally biased region" description="Basic residues" evidence="8">
    <location>
        <begin position="479"/>
        <end position="498"/>
    </location>
</feature>
<dbReference type="InterPro" id="IPR014014">
    <property type="entry name" value="RNA_helicase_DEAD_Q_motif"/>
</dbReference>
<dbReference type="PROSITE" id="PS51195">
    <property type="entry name" value="Q_MOTIF"/>
    <property type="match status" value="1"/>
</dbReference>
<dbReference type="InterPro" id="IPR050079">
    <property type="entry name" value="DEAD_box_RNA_helicase"/>
</dbReference>
<dbReference type="GO" id="GO:0005524">
    <property type="term" value="F:ATP binding"/>
    <property type="evidence" value="ECO:0007669"/>
    <property type="project" value="UniProtKB-KW"/>
</dbReference>
<feature type="domain" description="Helicase C-terminal" evidence="10">
    <location>
        <begin position="262"/>
        <end position="427"/>
    </location>
</feature>
<organism evidence="12 13">
    <name type="scientific">Nibribacter ruber</name>
    <dbReference type="NCBI Taxonomy" id="2698458"/>
    <lineage>
        <taxon>Bacteria</taxon>
        <taxon>Pseudomonadati</taxon>
        <taxon>Bacteroidota</taxon>
        <taxon>Cytophagia</taxon>
        <taxon>Cytophagales</taxon>
        <taxon>Hymenobacteraceae</taxon>
        <taxon>Nibribacter</taxon>
    </lineage>
</organism>
<keyword evidence="3 7" id="KW-0347">Helicase</keyword>
<dbReference type="GO" id="GO:0003724">
    <property type="term" value="F:RNA helicase activity"/>
    <property type="evidence" value="ECO:0007669"/>
    <property type="project" value="InterPro"/>
</dbReference>
<dbReference type="InterPro" id="IPR044742">
    <property type="entry name" value="DEAD/DEAH_RhlB"/>
</dbReference>
<gene>
    <name evidence="12" type="ORF">GU926_09915</name>
</gene>
<evidence type="ECO:0000256" key="7">
    <source>
        <dbReference type="RuleBase" id="RU000492"/>
    </source>
</evidence>
<evidence type="ECO:0000256" key="3">
    <source>
        <dbReference type="ARBA" id="ARBA00022806"/>
    </source>
</evidence>
<dbReference type="InterPro" id="IPR027417">
    <property type="entry name" value="P-loop_NTPase"/>
</dbReference>